<feature type="domain" description="4Fe-4S ferredoxin-type" evidence="6">
    <location>
        <begin position="36"/>
        <end position="57"/>
    </location>
</feature>
<dbReference type="PROSITE" id="PS00198">
    <property type="entry name" value="4FE4S_FER_1"/>
    <property type="match status" value="1"/>
</dbReference>
<dbReference type="InterPro" id="IPR000415">
    <property type="entry name" value="Nitroreductase-like"/>
</dbReference>
<dbReference type="GO" id="GO:0016491">
    <property type="term" value="F:oxidoreductase activity"/>
    <property type="evidence" value="ECO:0007669"/>
    <property type="project" value="UniProtKB-KW"/>
</dbReference>
<name>A0A1M6Y3D8_9FIRM</name>
<evidence type="ECO:0000256" key="4">
    <source>
        <dbReference type="ARBA" id="ARBA00023004"/>
    </source>
</evidence>
<dbReference type="Proteomes" id="UP000183975">
    <property type="component" value="Unassembled WGS sequence"/>
</dbReference>
<organism evidence="7 8">
    <name type="scientific">Anaerotignum lactatifermentans DSM 14214</name>
    <dbReference type="NCBI Taxonomy" id="1121323"/>
    <lineage>
        <taxon>Bacteria</taxon>
        <taxon>Bacillati</taxon>
        <taxon>Bacillota</taxon>
        <taxon>Clostridia</taxon>
        <taxon>Lachnospirales</taxon>
        <taxon>Anaerotignaceae</taxon>
        <taxon>Anaerotignum</taxon>
    </lineage>
</organism>
<evidence type="ECO:0000259" key="6">
    <source>
        <dbReference type="PROSITE" id="PS51379"/>
    </source>
</evidence>
<dbReference type="GO" id="GO:0046872">
    <property type="term" value="F:metal ion binding"/>
    <property type="evidence" value="ECO:0007669"/>
    <property type="project" value="UniProtKB-KW"/>
</dbReference>
<dbReference type="EMBL" id="FRAH01000069">
    <property type="protein sequence ID" value="SHL12565.1"/>
    <property type="molecule type" value="Genomic_DNA"/>
</dbReference>
<keyword evidence="4" id="KW-0408">Iron</keyword>
<keyword evidence="2" id="KW-0479">Metal-binding</keyword>
<evidence type="ECO:0000256" key="5">
    <source>
        <dbReference type="ARBA" id="ARBA00023014"/>
    </source>
</evidence>
<sequence>MIRVNTETCIGCGMCEKDCLASAIRVEDGKAKVKMKCMECGHCVAVCPVGAVTMDGAYDMADVMPYDAETFKVPAENFLNFLKFRRSTRQYQPKAVEQEKLERVVEAGRYTPTASNGQNVHFVVVQEQMEQVKDLIWEGLERMLEAGEIPHYRGMLQRFIDRRKADKTQDALFFGAPVLVVLTCEGPWNAPLAARSMELMAEAEGLGSLYSGFIQRGIFYSPEVQELLGITGEQVAVCMLMGYPAVKYRRTVPRKKANVTWK</sequence>
<dbReference type="Pfam" id="PF00881">
    <property type="entry name" value="Nitroreductase"/>
    <property type="match status" value="1"/>
</dbReference>
<dbReference type="OrthoDB" id="9794954at2"/>
<keyword evidence="5" id="KW-0411">Iron-sulfur</keyword>
<evidence type="ECO:0000256" key="2">
    <source>
        <dbReference type="ARBA" id="ARBA00022723"/>
    </source>
</evidence>
<feature type="domain" description="4Fe-4S ferredoxin-type" evidence="6">
    <location>
        <begin position="1"/>
        <end position="29"/>
    </location>
</feature>
<dbReference type="Gene3D" id="3.40.109.10">
    <property type="entry name" value="NADH Oxidase"/>
    <property type="match status" value="1"/>
</dbReference>
<accession>A0A1M6Y3D8</accession>
<dbReference type="GO" id="GO:0051536">
    <property type="term" value="F:iron-sulfur cluster binding"/>
    <property type="evidence" value="ECO:0007669"/>
    <property type="project" value="UniProtKB-KW"/>
</dbReference>
<keyword evidence="3" id="KW-0560">Oxidoreductase</keyword>
<dbReference type="InterPro" id="IPR029479">
    <property type="entry name" value="Nitroreductase"/>
</dbReference>
<dbReference type="SUPFAM" id="SSF54862">
    <property type="entry name" value="4Fe-4S ferredoxins"/>
    <property type="match status" value="1"/>
</dbReference>
<dbReference type="InterPro" id="IPR017896">
    <property type="entry name" value="4Fe4S_Fe-S-bd"/>
</dbReference>
<dbReference type="RefSeq" id="WP_072852972.1">
    <property type="nucleotide sequence ID" value="NZ_FRAH01000069.1"/>
</dbReference>
<dbReference type="AlphaFoldDB" id="A0A1M6Y3D8"/>
<dbReference type="CDD" id="cd02143">
    <property type="entry name" value="nitroreductase_FeS-like"/>
    <property type="match status" value="1"/>
</dbReference>
<dbReference type="SUPFAM" id="SSF55469">
    <property type="entry name" value="FMN-dependent nitroreductase-like"/>
    <property type="match status" value="1"/>
</dbReference>
<evidence type="ECO:0000256" key="3">
    <source>
        <dbReference type="ARBA" id="ARBA00023002"/>
    </source>
</evidence>
<evidence type="ECO:0000313" key="7">
    <source>
        <dbReference type="EMBL" id="SHL12565.1"/>
    </source>
</evidence>
<dbReference type="Gene3D" id="3.30.70.20">
    <property type="match status" value="1"/>
</dbReference>
<dbReference type="InterPro" id="IPR017900">
    <property type="entry name" value="4Fe4S_Fe_S_CS"/>
</dbReference>
<proteinExistence type="inferred from homology"/>
<dbReference type="PANTHER" id="PTHR43673">
    <property type="entry name" value="NAD(P)H NITROREDUCTASE YDGI-RELATED"/>
    <property type="match status" value="1"/>
</dbReference>
<dbReference type="PROSITE" id="PS51379">
    <property type="entry name" value="4FE4S_FER_2"/>
    <property type="match status" value="2"/>
</dbReference>
<gene>
    <name evidence="7" type="ORF">SAMN02745138_02910</name>
</gene>
<reference evidence="7 8" key="1">
    <citation type="submission" date="2016-11" db="EMBL/GenBank/DDBJ databases">
        <authorList>
            <person name="Jaros S."/>
            <person name="Januszkiewicz K."/>
            <person name="Wedrychowicz H."/>
        </authorList>
    </citation>
    <scope>NUCLEOTIDE SEQUENCE [LARGE SCALE GENOMIC DNA]</scope>
    <source>
        <strain evidence="7 8">DSM 14214</strain>
    </source>
</reference>
<comment type="similarity">
    <text evidence="1">Belongs to the nitroreductase family.</text>
</comment>
<dbReference type="PANTHER" id="PTHR43673:SF10">
    <property type="entry name" value="NADH DEHYDROGENASE_NAD(P)H NITROREDUCTASE XCC3605-RELATED"/>
    <property type="match status" value="1"/>
</dbReference>
<evidence type="ECO:0000313" key="8">
    <source>
        <dbReference type="Proteomes" id="UP000183975"/>
    </source>
</evidence>
<dbReference type="Pfam" id="PF13187">
    <property type="entry name" value="Fer4_9"/>
    <property type="match status" value="1"/>
</dbReference>
<protein>
    <submittedName>
        <fullName evidence="7">Nitroreductase</fullName>
    </submittedName>
</protein>
<keyword evidence="8" id="KW-1185">Reference proteome</keyword>
<evidence type="ECO:0000256" key="1">
    <source>
        <dbReference type="ARBA" id="ARBA00007118"/>
    </source>
</evidence>